<protein>
    <recommendedName>
        <fullName evidence="2">HNH endonuclease</fullName>
    </recommendedName>
</protein>
<sequence length="170" mass="20036">MEKNINNKIIAYQCKFKTNLQNWIRNNDATILINNENKTNDFIQYLMDFPNLDLTSSDFQKRKRLTNNVPDYKRCIALKCNGERCSRKQKNEMQFCGTHVKGYPYGTISDADKQNEKKQVTLWLEEINGISKYIDENSNIYCTKDVIEKINNPRIIGKWGKTDKDVYYVV</sequence>
<evidence type="ECO:0008006" key="2">
    <source>
        <dbReference type="Google" id="ProtNLM"/>
    </source>
</evidence>
<gene>
    <name evidence="1" type="ORF">FloV-SA2_00408</name>
</gene>
<accession>A0AB39J7C6</accession>
<dbReference type="EMBL" id="PP542043">
    <property type="protein sequence ID" value="XDO02226.1"/>
    <property type="molecule type" value="Genomic_DNA"/>
</dbReference>
<proteinExistence type="predicted"/>
<reference evidence="1" key="1">
    <citation type="submission" date="2024-03" db="EMBL/GenBank/DDBJ databases">
        <title>Eukaryotic viruses encode the ribosomal protein eL40.</title>
        <authorList>
            <person name="Thomy J."/>
            <person name="Schvarcz C.R."/>
            <person name="McBeain K.A."/>
            <person name="Edwards K.F."/>
            <person name="Steward G.F."/>
        </authorList>
    </citation>
    <scope>NUCLEOTIDE SEQUENCE</scope>
    <source>
        <strain evidence="1">FloV-SA2</strain>
    </source>
</reference>
<evidence type="ECO:0000313" key="1">
    <source>
        <dbReference type="EMBL" id="XDO02226.1"/>
    </source>
</evidence>
<name>A0AB39J7C6_9VIRU</name>
<organism evidence="1">
    <name type="scientific">Florenciella sp. virus SA2</name>
    <dbReference type="NCBI Taxonomy" id="3240092"/>
    <lineage>
        <taxon>Viruses</taxon>
    </lineage>
</organism>